<dbReference type="Proteomes" id="UP000593568">
    <property type="component" value="Unassembled WGS sequence"/>
</dbReference>
<gene>
    <name evidence="1" type="ORF">Gotri_019343</name>
</gene>
<accession>A0A7J9EE03</accession>
<protein>
    <submittedName>
        <fullName evidence="1">Uncharacterized protein</fullName>
    </submittedName>
</protein>
<comment type="caution">
    <text evidence="1">The sequence shown here is derived from an EMBL/GenBank/DDBJ whole genome shotgun (WGS) entry which is preliminary data.</text>
</comment>
<sequence length="56" mass="6534">MLGGLNWIPYLSVLWLKDRNQTHTHFIFPAVSVQLHSKALFYNSVYRLMGKSLRGQ</sequence>
<proteinExistence type="predicted"/>
<organism evidence="1 2">
    <name type="scientific">Gossypium trilobum</name>
    <dbReference type="NCBI Taxonomy" id="34281"/>
    <lineage>
        <taxon>Eukaryota</taxon>
        <taxon>Viridiplantae</taxon>
        <taxon>Streptophyta</taxon>
        <taxon>Embryophyta</taxon>
        <taxon>Tracheophyta</taxon>
        <taxon>Spermatophyta</taxon>
        <taxon>Magnoliopsida</taxon>
        <taxon>eudicotyledons</taxon>
        <taxon>Gunneridae</taxon>
        <taxon>Pentapetalae</taxon>
        <taxon>rosids</taxon>
        <taxon>malvids</taxon>
        <taxon>Malvales</taxon>
        <taxon>Malvaceae</taxon>
        <taxon>Malvoideae</taxon>
        <taxon>Gossypium</taxon>
    </lineage>
</organism>
<reference evidence="1 2" key="1">
    <citation type="journal article" date="2019" name="Genome Biol. Evol.">
        <title>Insights into the evolution of the New World diploid cottons (Gossypium, subgenus Houzingenia) based on genome sequencing.</title>
        <authorList>
            <person name="Grover C.E."/>
            <person name="Arick M.A. 2nd"/>
            <person name="Thrash A."/>
            <person name="Conover J.L."/>
            <person name="Sanders W.S."/>
            <person name="Peterson D.G."/>
            <person name="Frelichowski J.E."/>
            <person name="Scheffler J.A."/>
            <person name="Scheffler B.E."/>
            <person name="Wendel J.F."/>
        </authorList>
    </citation>
    <scope>NUCLEOTIDE SEQUENCE [LARGE SCALE GENOMIC DNA]</scope>
    <source>
        <strain evidence="1">8</strain>
        <tissue evidence="1">Leaf</tissue>
    </source>
</reference>
<evidence type="ECO:0000313" key="2">
    <source>
        <dbReference type="Proteomes" id="UP000593568"/>
    </source>
</evidence>
<name>A0A7J9EE03_9ROSI</name>
<dbReference type="EMBL" id="JABEZW010000007">
    <property type="protein sequence ID" value="MBA0770745.1"/>
    <property type="molecule type" value="Genomic_DNA"/>
</dbReference>
<dbReference type="AlphaFoldDB" id="A0A7J9EE03"/>
<evidence type="ECO:0000313" key="1">
    <source>
        <dbReference type="EMBL" id="MBA0770745.1"/>
    </source>
</evidence>
<keyword evidence="2" id="KW-1185">Reference proteome</keyword>